<dbReference type="PANTHER" id="PTHR43270:SF8">
    <property type="entry name" value="DI- AND TRIPEPTIDASE DUG2-RELATED"/>
    <property type="match status" value="1"/>
</dbReference>
<dbReference type="GO" id="GO:0006508">
    <property type="term" value="P:proteolysis"/>
    <property type="evidence" value="ECO:0007669"/>
    <property type="project" value="UniProtKB-KW"/>
</dbReference>
<comment type="caution">
    <text evidence="5">The sequence shown here is derived from an EMBL/GenBank/DDBJ whole genome shotgun (WGS) entry which is preliminary data.</text>
</comment>
<evidence type="ECO:0000313" key="6">
    <source>
        <dbReference type="Proteomes" id="UP000286990"/>
    </source>
</evidence>
<keyword evidence="6" id="KW-1185">Reference proteome</keyword>
<keyword evidence="1" id="KW-0645">Protease</keyword>
<keyword evidence="3" id="KW-0378">Hydrolase</keyword>
<reference evidence="6" key="2">
    <citation type="submission" date="2018-12" db="EMBL/GenBank/DDBJ databases">
        <title>Maribacter lutimaris sp. nov., isolated from marine sediment.</title>
        <authorList>
            <person name="Kim K.K."/>
        </authorList>
    </citation>
    <scope>NUCLEOTIDE SEQUENCE [LARGE SCALE GENOMIC DNA]</scope>
    <source>
        <strain evidence="6">PoM-212</strain>
    </source>
</reference>
<evidence type="ECO:0000259" key="4">
    <source>
        <dbReference type="Pfam" id="PF07687"/>
    </source>
</evidence>
<dbReference type="RefSeq" id="WP_125222933.1">
    <property type="nucleotide sequence ID" value="NZ_QUSX01000002.1"/>
</dbReference>
<dbReference type="InterPro" id="IPR011650">
    <property type="entry name" value="Peptidase_M20_dimer"/>
</dbReference>
<dbReference type="InterPro" id="IPR002933">
    <property type="entry name" value="Peptidase_M20"/>
</dbReference>
<dbReference type="AlphaFoldDB" id="A0A426RJ38"/>
<dbReference type="Pfam" id="PF07687">
    <property type="entry name" value="M20_dimer"/>
    <property type="match status" value="1"/>
</dbReference>
<keyword evidence="2" id="KW-0479">Metal-binding</keyword>
<reference evidence="6" key="1">
    <citation type="submission" date="2018-08" db="EMBL/GenBank/DDBJ databases">
        <authorList>
            <person name="Khan S.A."/>
            <person name="J S.E."/>
        </authorList>
    </citation>
    <scope>NUCLEOTIDE SEQUENCE [LARGE SCALE GENOMIC DNA]</scope>
    <source>
        <strain evidence="6">PoM-212</strain>
    </source>
</reference>
<name>A0A426RJ38_9FLAO</name>
<organism evidence="5 6">
    <name type="scientific">Maribacter algicola</name>
    <dbReference type="NCBI Taxonomy" id="2498892"/>
    <lineage>
        <taxon>Bacteria</taxon>
        <taxon>Pseudomonadati</taxon>
        <taxon>Bacteroidota</taxon>
        <taxon>Flavobacteriia</taxon>
        <taxon>Flavobacteriales</taxon>
        <taxon>Flavobacteriaceae</taxon>
        <taxon>Maribacter</taxon>
    </lineage>
</organism>
<sequence length="509" mass="57710">MSKLARITALFFLVLFLIPKRQFGQKLQRDEIKELAQQYTLTSFPMLKELLSIPNDAFFKDDIEKNIQWCENAFENRGFSTQRLETPSVPLLLAERKHRKAKKTVLVYLQVDGQPVDSTKWFQQSPYVPTLKKLNNSGEWEPISWESIKDYQDDWRVFARSASDAKGPVSMFLTALDAANENGISPNYNIKVIMDFEEELGSPQLPEAVLRNKEQLSADMLIIFDGPRHITNRPTLTFGARGIATLQVTTYGPIVPQHSGHFGNYAPNPALRLSKLLASMKDDEGRVTIKGFYEGIEIDGATEKILKAVPDDEKQIMERLQIAETDKVGSYYQEAIQYPSLNIRGIQSGWVYEKVRTIVPDHAVAELDVRLVLESDPERLITLIKDHIKSQGYVVIDREPTRGERLQHPKIATVIHEISYQSFRTDFNSEVGVWLTKALENAFGETPIRIRMSGGSIPISPFVTTLGIPAVTVPTVNRDNNQHSPNENLRLGNYREGIQTMIAILNQEL</sequence>
<dbReference type="PANTHER" id="PTHR43270">
    <property type="entry name" value="BETA-ALA-HIS DIPEPTIDASE"/>
    <property type="match status" value="1"/>
</dbReference>
<dbReference type="GO" id="GO:0046872">
    <property type="term" value="F:metal ion binding"/>
    <property type="evidence" value="ECO:0007669"/>
    <property type="project" value="UniProtKB-KW"/>
</dbReference>
<evidence type="ECO:0000256" key="2">
    <source>
        <dbReference type="ARBA" id="ARBA00022723"/>
    </source>
</evidence>
<feature type="domain" description="Peptidase M20 dimerisation" evidence="4">
    <location>
        <begin position="239"/>
        <end position="391"/>
    </location>
</feature>
<evidence type="ECO:0000256" key="3">
    <source>
        <dbReference type="ARBA" id="ARBA00022801"/>
    </source>
</evidence>
<dbReference type="Proteomes" id="UP000286990">
    <property type="component" value="Unassembled WGS sequence"/>
</dbReference>
<dbReference type="EMBL" id="QUSX01000002">
    <property type="protein sequence ID" value="RRQ48996.1"/>
    <property type="molecule type" value="Genomic_DNA"/>
</dbReference>
<dbReference type="GO" id="GO:0008233">
    <property type="term" value="F:peptidase activity"/>
    <property type="evidence" value="ECO:0007669"/>
    <property type="project" value="UniProtKB-KW"/>
</dbReference>
<gene>
    <name evidence="5" type="ORF">DZC72_10845</name>
</gene>
<dbReference type="Gene3D" id="3.30.70.360">
    <property type="match status" value="1"/>
</dbReference>
<dbReference type="Pfam" id="PF01546">
    <property type="entry name" value="Peptidase_M20"/>
    <property type="match status" value="1"/>
</dbReference>
<dbReference type="SUPFAM" id="SSF53187">
    <property type="entry name" value="Zn-dependent exopeptidases"/>
    <property type="match status" value="1"/>
</dbReference>
<protein>
    <submittedName>
        <fullName evidence="5">M20/M25/M40 family metallo-hydrolase</fullName>
    </submittedName>
</protein>
<evidence type="ECO:0000256" key="1">
    <source>
        <dbReference type="ARBA" id="ARBA00022670"/>
    </source>
</evidence>
<dbReference type="OrthoDB" id="9761532at2"/>
<dbReference type="InterPro" id="IPR051458">
    <property type="entry name" value="Cyt/Met_Dipeptidase"/>
</dbReference>
<accession>A0A426RJ38</accession>
<evidence type="ECO:0000313" key="5">
    <source>
        <dbReference type="EMBL" id="RRQ48996.1"/>
    </source>
</evidence>
<dbReference type="Gene3D" id="3.40.630.10">
    <property type="entry name" value="Zn peptidases"/>
    <property type="match status" value="1"/>
</dbReference>
<proteinExistence type="predicted"/>